<evidence type="ECO:0000256" key="4">
    <source>
        <dbReference type="ARBA" id="ARBA00022723"/>
    </source>
</evidence>
<protein>
    <submittedName>
        <fullName evidence="9">Cytochrome P450</fullName>
    </submittedName>
</protein>
<dbReference type="FunFam" id="1.10.630.10:FF:000018">
    <property type="entry name" value="Cytochrome P450 monooxygenase"/>
    <property type="match status" value="1"/>
</dbReference>
<evidence type="ECO:0000313" key="10">
    <source>
        <dbReference type="Proteomes" id="UP000500953"/>
    </source>
</evidence>
<dbReference type="PROSITE" id="PS00086">
    <property type="entry name" value="CYTOCHROME_P450"/>
    <property type="match status" value="1"/>
</dbReference>
<proteinExistence type="inferred from homology"/>
<evidence type="ECO:0000256" key="8">
    <source>
        <dbReference type="RuleBase" id="RU000461"/>
    </source>
</evidence>
<dbReference type="InterPro" id="IPR017972">
    <property type="entry name" value="Cyt_P450_CS"/>
</dbReference>
<keyword evidence="4 8" id="KW-0479">Metal-binding</keyword>
<keyword evidence="3 8" id="KW-0349">Heme</keyword>
<name>A0A6G9ZA94_9NOCA</name>
<dbReference type="GO" id="GO:0016705">
    <property type="term" value="F:oxidoreductase activity, acting on paired donors, with incorporation or reduction of molecular oxygen"/>
    <property type="evidence" value="ECO:0007669"/>
    <property type="project" value="InterPro"/>
</dbReference>
<dbReference type="GO" id="GO:0020037">
    <property type="term" value="F:heme binding"/>
    <property type="evidence" value="ECO:0007669"/>
    <property type="project" value="InterPro"/>
</dbReference>
<dbReference type="Proteomes" id="UP000500953">
    <property type="component" value="Chromosome"/>
</dbReference>
<accession>A0A6G9ZA94</accession>
<dbReference type="RefSeq" id="WP_167489215.1">
    <property type="nucleotide sequence ID" value="NZ_CP046173.1"/>
</dbReference>
<keyword evidence="7 8" id="KW-0503">Monooxygenase</keyword>
<keyword evidence="6 8" id="KW-0408">Iron</keyword>
<dbReference type="PANTHER" id="PTHR46696:SF1">
    <property type="entry name" value="CYTOCHROME P450 YJIB-RELATED"/>
    <property type="match status" value="1"/>
</dbReference>
<gene>
    <name evidence="9" type="ORF">F6W96_29965</name>
</gene>
<dbReference type="CDD" id="cd11029">
    <property type="entry name" value="CYP107-like"/>
    <property type="match status" value="1"/>
</dbReference>
<dbReference type="AlphaFoldDB" id="A0A6G9ZA94"/>
<dbReference type="SUPFAM" id="SSF48264">
    <property type="entry name" value="Cytochrome P450"/>
    <property type="match status" value="1"/>
</dbReference>
<evidence type="ECO:0000256" key="7">
    <source>
        <dbReference type="ARBA" id="ARBA00023033"/>
    </source>
</evidence>
<dbReference type="InterPro" id="IPR036396">
    <property type="entry name" value="Cyt_P450_sf"/>
</dbReference>
<dbReference type="PRINTS" id="PR00359">
    <property type="entry name" value="BP450"/>
</dbReference>
<dbReference type="InterPro" id="IPR001128">
    <property type="entry name" value="Cyt_P450"/>
</dbReference>
<reference evidence="9 10" key="1">
    <citation type="journal article" date="2019" name="ACS Chem. Biol.">
        <title>Identification and Mobilization of a Cryptic Antibiotic Biosynthesis Gene Locus from a Human-Pathogenic Nocardia Isolate.</title>
        <authorList>
            <person name="Herisse M."/>
            <person name="Ishida K."/>
            <person name="Porter J.L."/>
            <person name="Howden B."/>
            <person name="Hertweck C."/>
            <person name="Stinear T.P."/>
            <person name="Pidot S.J."/>
        </authorList>
    </citation>
    <scope>NUCLEOTIDE SEQUENCE [LARGE SCALE GENOMIC DNA]</scope>
    <source>
        <strain evidence="9 10">AUSMDU00012715</strain>
    </source>
</reference>
<dbReference type="InterPro" id="IPR002397">
    <property type="entry name" value="Cyt_P450_B"/>
</dbReference>
<evidence type="ECO:0000256" key="2">
    <source>
        <dbReference type="ARBA" id="ARBA00010617"/>
    </source>
</evidence>
<dbReference type="GO" id="GO:0005506">
    <property type="term" value="F:iron ion binding"/>
    <property type="evidence" value="ECO:0007669"/>
    <property type="project" value="InterPro"/>
</dbReference>
<evidence type="ECO:0000256" key="1">
    <source>
        <dbReference type="ARBA" id="ARBA00001971"/>
    </source>
</evidence>
<comment type="cofactor">
    <cofactor evidence="1">
        <name>heme</name>
        <dbReference type="ChEBI" id="CHEBI:30413"/>
    </cofactor>
</comment>
<evidence type="ECO:0000256" key="5">
    <source>
        <dbReference type="ARBA" id="ARBA00023002"/>
    </source>
</evidence>
<comment type="similarity">
    <text evidence="2 8">Belongs to the cytochrome P450 family.</text>
</comment>
<dbReference type="EMBL" id="CP046173">
    <property type="protein sequence ID" value="QIS21933.1"/>
    <property type="molecule type" value="Genomic_DNA"/>
</dbReference>
<dbReference type="Pfam" id="PF00067">
    <property type="entry name" value="p450"/>
    <property type="match status" value="1"/>
</dbReference>
<organism evidence="9 10">
    <name type="scientific">Nocardia terpenica</name>
    <dbReference type="NCBI Taxonomy" id="455432"/>
    <lineage>
        <taxon>Bacteria</taxon>
        <taxon>Bacillati</taxon>
        <taxon>Actinomycetota</taxon>
        <taxon>Actinomycetes</taxon>
        <taxon>Mycobacteriales</taxon>
        <taxon>Nocardiaceae</taxon>
        <taxon>Nocardia</taxon>
    </lineage>
</organism>
<dbReference type="Gene3D" id="1.10.630.10">
    <property type="entry name" value="Cytochrome P450"/>
    <property type="match status" value="1"/>
</dbReference>
<dbReference type="GO" id="GO:0004497">
    <property type="term" value="F:monooxygenase activity"/>
    <property type="evidence" value="ECO:0007669"/>
    <property type="project" value="UniProtKB-KW"/>
</dbReference>
<keyword evidence="5 8" id="KW-0560">Oxidoreductase</keyword>
<evidence type="ECO:0000256" key="6">
    <source>
        <dbReference type="ARBA" id="ARBA00023004"/>
    </source>
</evidence>
<evidence type="ECO:0000313" key="9">
    <source>
        <dbReference type="EMBL" id="QIS21933.1"/>
    </source>
</evidence>
<evidence type="ECO:0000256" key="3">
    <source>
        <dbReference type="ARBA" id="ARBA00022617"/>
    </source>
</evidence>
<dbReference type="PANTHER" id="PTHR46696">
    <property type="entry name" value="P450, PUTATIVE (EUROFUNG)-RELATED"/>
    <property type="match status" value="1"/>
</dbReference>
<sequence>MVETEAVQPEAVQPIEKLGDDFHADPHRYYDRWRESGPVHHVQLTDGVPCWVVIGYAEGRAALADPRLSKNYNAVYELFRRKIPGGIGNENAQVLAAHMLNTDPPDHTRLRKLVSKEFTTRRVAAMRSRIEEITAALLDDVAAHEETDLLQRFAIPLPVTVICELLGVPFEDRASFQAWTKMVLGGTTGTVEDRSAASLAMSNYLQELVEAKRVRPGEDLLSGLVQTSEDGDRLSRAELVSMAFLLLVAGHETTVNLIGNGVYHLLRHPDQFRALRDDPDGIPGAVEEFLRYDGPVGWATVRYTAEPVRIGEVDIPADEIVYISLGAANRDRARFQDADRLDVTANANGHLAFGHGIHFCVGAPLARLEADVAFRSLLARFPNLDLADRAFTPEYQVGMLIRGLTELPVRPNGL</sequence>